<sequence>MTSRHCPIERNSSSPKHIWARHSTKKAKKPRKSIHITKCGRVFSDQFPRRFWKGYRLALKRTHGTIPPIEYANTLLGPLRRNSSLRTLRHGMHIYNIAGEGARRPCDDEVIKVSSKQSSNFKFLKGKTTYEDELRTSKVESTLLGYGMFTRQNFQRLIDPPGLWNELREDRTSKGESTLLGYGML</sequence>
<comment type="caution">
    <text evidence="2">The sequence shown here is derived from an EMBL/GenBank/DDBJ whole genome shotgun (WGS) entry which is preliminary data.</text>
</comment>
<feature type="region of interest" description="Disordered" evidence="1">
    <location>
        <begin position="1"/>
        <end position="29"/>
    </location>
</feature>
<keyword evidence="3" id="KW-1185">Reference proteome</keyword>
<organism evidence="2 3">
    <name type="scientific">Araneus ventricosus</name>
    <name type="common">Orbweaver spider</name>
    <name type="synonym">Epeira ventricosa</name>
    <dbReference type="NCBI Taxonomy" id="182803"/>
    <lineage>
        <taxon>Eukaryota</taxon>
        <taxon>Metazoa</taxon>
        <taxon>Ecdysozoa</taxon>
        <taxon>Arthropoda</taxon>
        <taxon>Chelicerata</taxon>
        <taxon>Arachnida</taxon>
        <taxon>Araneae</taxon>
        <taxon>Araneomorphae</taxon>
        <taxon>Entelegynae</taxon>
        <taxon>Araneoidea</taxon>
        <taxon>Araneidae</taxon>
        <taxon>Araneus</taxon>
    </lineage>
</organism>
<reference evidence="2 3" key="1">
    <citation type="journal article" date="2019" name="Sci. Rep.">
        <title>Orb-weaving spider Araneus ventricosus genome elucidates the spidroin gene catalogue.</title>
        <authorList>
            <person name="Kono N."/>
            <person name="Nakamura H."/>
            <person name="Ohtoshi R."/>
            <person name="Moran D.A.P."/>
            <person name="Shinohara A."/>
            <person name="Yoshida Y."/>
            <person name="Fujiwara M."/>
            <person name="Mori M."/>
            <person name="Tomita M."/>
            <person name="Arakawa K."/>
        </authorList>
    </citation>
    <scope>NUCLEOTIDE SEQUENCE [LARGE SCALE GENOMIC DNA]</scope>
</reference>
<accession>A0A4Y2TT20</accession>
<gene>
    <name evidence="2" type="ORF">AVEN_108285_1</name>
</gene>
<proteinExistence type="predicted"/>
<dbReference type="Proteomes" id="UP000499080">
    <property type="component" value="Unassembled WGS sequence"/>
</dbReference>
<protein>
    <submittedName>
        <fullName evidence="2">Uncharacterized protein</fullName>
    </submittedName>
</protein>
<evidence type="ECO:0000313" key="3">
    <source>
        <dbReference type="Proteomes" id="UP000499080"/>
    </source>
</evidence>
<evidence type="ECO:0000313" key="2">
    <source>
        <dbReference type="EMBL" id="GBO03251.1"/>
    </source>
</evidence>
<dbReference type="EMBL" id="BGPR01030629">
    <property type="protein sequence ID" value="GBO03251.1"/>
    <property type="molecule type" value="Genomic_DNA"/>
</dbReference>
<evidence type="ECO:0000256" key="1">
    <source>
        <dbReference type="SAM" id="MobiDB-lite"/>
    </source>
</evidence>
<dbReference type="AlphaFoldDB" id="A0A4Y2TT20"/>
<feature type="compositionally biased region" description="Basic residues" evidence="1">
    <location>
        <begin position="18"/>
        <end position="29"/>
    </location>
</feature>
<name>A0A4Y2TT20_ARAVE</name>